<feature type="region of interest" description="Disordered" evidence="2">
    <location>
        <begin position="38"/>
        <end position="93"/>
    </location>
</feature>
<dbReference type="GO" id="GO:0043114">
    <property type="term" value="P:regulation of vascular permeability"/>
    <property type="evidence" value="ECO:0007669"/>
    <property type="project" value="TreeGrafter"/>
</dbReference>
<keyword evidence="3" id="KW-0472">Membrane</keyword>
<gene>
    <name evidence="4" type="ORF">KC01_LOCUS23088</name>
</gene>
<dbReference type="Pfam" id="PF06637">
    <property type="entry name" value="PV-1"/>
    <property type="match status" value="1"/>
</dbReference>
<feature type="coiled-coil region" evidence="1">
    <location>
        <begin position="168"/>
        <end position="237"/>
    </location>
</feature>
<feature type="compositionally biased region" description="Polar residues" evidence="2">
    <location>
        <begin position="74"/>
        <end position="93"/>
    </location>
</feature>
<dbReference type="GO" id="GO:0002693">
    <property type="term" value="P:positive regulation of cellular extravasation"/>
    <property type="evidence" value="ECO:0007669"/>
    <property type="project" value="TreeGrafter"/>
</dbReference>
<dbReference type="Proteomes" id="UP001497482">
    <property type="component" value="Chromosome 2"/>
</dbReference>
<keyword evidence="3" id="KW-1133">Transmembrane helix</keyword>
<keyword evidence="5" id="KW-1185">Reference proteome</keyword>
<protein>
    <submittedName>
        <fullName evidence="4">Uncharacterized protein</fullName>
    </submittedName>
</protein>
<organism evidence="4 5">
    <name type="scientific">Knipowitschia caucasica</name>
    <name type="common">Caucasian dwarf goby</name>
    <name type="synonym">Pomatoschistus caucasicus</name>
    <dbReference type="NCBI Taxonomy" id="637954"/>
    <lineage>
        <taxon>Eukaryota</taxon>
        <taxon>Metazoa</taxon>
        <taxon>Chordata</taxon>
        <taxon>Craniata</taxon>
        <taxon>Vertebrata</taxon>
        <taxon>Euteleostomi</taxon>
        <taxon>Actinopterygii</taxon>
        <taxon>Neopterygii</taxon>
        <taxon>Teleostei</taxon>
        <taxon>Neoteleostei</taxon>
        <taxon>Acanthomorphata</taxon>
        <taxon>Gobiaria</taxon>
        <taxon>Gobiiformes</taxon>
        <taxon>Gobioidei</taxon>
        <taxon>Gobiidae</taxon>
        <taxon>Gobiinae</taxon>
        <taxon>Knipowitschia</taxon>
    </lineage>
</organism>
<evidence type="ECO:0000313" key="5">
    <source>
        <dbReference type="Proteomes" id="UP001497482"/>
    </source>
</evidence>
<sequence>MVSCVDSANSSCKHEETGACVAGYRGSDSFIKLCLSSEQSRPQQNHNSTTTEPQQHQNRTTTAPEQHQNRTRTEPQQNQNRTTTVPSAEHTFSSRPSLRFFTWPPADMYSSSFSQAKLGLDGKGGPLHRSRGKSCGYYVKLVFFFSSLIQSLIIVSLVLFLVYGQPEKSAEERRVQELEQNFNRLEEINIALRKDKADLGAQLGAKAAEKAAVQKDLEAAKAAANATETELRKKQDLCEKQLISTRNMLGRCSTTPVQPQLLFNPQSSELKTLQSLNAQQKAMIHLIQANFTQMVQYLSQERDEATKDRDTHHQDAIARRRENSLLKEQLTVYARKCKEDFAQSLSGIKTVTSEFLKKITSLFPHQLTFHLSCSSQAEQMEKIRNSCTNLSNDVENKFQIYLDHVGDKVRASGTQAQQYNC</sequence>
<accession>A0AAV2KZI4</accession>
<evidence type="ECO:0000256" key="1">
    <source>
        <dbReference type="SAM" id="Coils"/>
    </source>
</evidence>
<dbReference type="PANTHER" id="PTHR21687:SF6">
    <property type="entry name" value="PLASMALEMMA VESICLE-ASSOCIATED PROTEIN"/>
    <property type="match status" value="1"/>
</dbReference>
<keyword evidence="1" id="KW-0175">Coiled coil</keyword>
<evidence type="ECO:0000313" key="4">
    <source>
        <dbReference type="EMBL" id="CAL1594093.1"/>
    </source>
</evidence>
<feature type="transmembrane region" description="Helical" evidence="3">
    <location>
        <begin position="137"/>
        <end position="163"/>
    </location>
</feature>
<name>A0AAV2KZI4_KNICA</name>
<reference evidence="4 5" key="1">
    <citation type="submission" date="2024-04" db="EMBL/GenBank/DDBJ databases">
        <authorList>
            <person name="Waldvogel A.-M."/>
            <person name="Schoenle A."/>
        </authorList>
    </citation>
    <scope>NUCLEOTIDE SEQUENCE [LARGE SCALE GENOMIC DNA]</scope>
</reference>
<keyword evidence="3" id="KW-0812">Transmembrane</keyword>
<proteinExistence type="predicted"/>
<dbReference type="InterPro" id="IPR009538">
    <property type="entry name" value="PV-1"/>
</dbReference>
<dbReference type="PANTHER" id="PTHR21687">
    <property type="entry name" value="PLASMALEMMA VESICLE-ASSOCIATED PROTEIN"/>
    <property type="match status" value="1"/>
</dbReference>
<dbReference type="AlphaFoldDB" id="A0AAV2KZI4"/>
<dbReference type="EMBL" id="OZ035824">
    <property type="protein sequence ID" value="CAL1594093.1"/>
    <property type="molecule type" value="Genomic_DNA"/>
</dbReference>
<evidence type="ECO:0000256" key="3">
    <source>
        <dbReference type="SAM" id="Phobius"/>
    </source>
</evidence>
<evidence type="ECO:0000256" key="2">
    <source>
        <dbReference type="SAM" id="MobiDB-lite"/>
    </source>
</evidence>
<feature type="compositionally biased region" description="Polar residues" evidence="2">
    <location>
        <begin position="38"/>
        <end position="66"/>
    </location>
</feature>